<dbReference type="SMART" id="SM00028">
    <property type="entry name" value="TPR"/>
    <property type="match status" value="8"/>
</dbReference>
<name>A0ABS2H5F9_9BACL</name>
<dbReference type="InterPro" id="IPR014718">
    <property type="entry name" value="GH-type_carb-bd"/>
</dbReference>
<dbReference type="PANTHER" id="PTHR44943">
    <property type="entry name" value="CELLULOSE SYNTHASE OPERON PROTEIN C"/>
    <property type="match status" value="1"/>
</dbReference>
<sequence length="1119" mass="126234">MNIQQREASKRAAVRVWEEDKLIPTYGVGEPDKNPMFLEKRVYQGSSGRVYPHPVIDKIHDEKQEVSYRLAILENEYVRIEIMPELGGRIYRALDKTNNYDFVYYNRVIKPALVGLAGPWISGGIEFNWPQHHRPNTYGPVEYRLEQGEDGSATVWVSEIDRMYGTKMTAGFTLYPGKAYLEISAQLYNRTPEPQTFLWWANPAVAVNDHTQSVFPPDVTAVFDHGKRDVSRFPIATGTYYKMDYSEGVDISRYKNIPVPTSYMAYKSDYNFVGGYDHGVQAGLLHVANHHISPGKKQWTWGNGEFGQAWDRNLTDEDGPYIELMTGVYTDNQPDFTWLQPYEEKTFKQYFMPYKDIGVVKNASIEAAVNLEVDETARTATVLAYATSDYEGAIVELKGSRRIYVSDTVRLSPAATYKSVVSLDEGDQPHDLIVTVRDGEGRLLISYRPAKPSIEQVPEAAKPLPKPQELKTNEQLYLAGLHLEQYRHATFEPEAYYLEGLKRDAGDIRINVAYGTLLLRRGRFAEAEAHFRSAVKSLTWRNPNPYDSEALYQLGLALQFQGRDEEAFAAFYKSVWSAAWQDSGYFSLAAIACGRGSYAEALELAERSLIRNSRNYKARLLKAALLRKLGRTAEALGYSAETLALDPADFGAANERWAALLASGDAVAANAALAELRRFMRDDAHNALQLAADYLGFGLYDEAVQVMQRIAPDAATPAYPMLHYTLAYAHERAGRGELAALHRQAGAAAPADYCFPNSLTDLLVLQSAIVADPSDAKAHYYLGNWMYDKKRPDDAIAHWEASRKEDAGFPTVHRNLALAYFNKCNDAEAAREALEMAFALNADDARVFYELDQLYKKLGRPAAERLATLERHPALVGKRDDLYVEYVTLLNTLMRHEDALRALESHKFHPWEGGEGKVTGQYRLALVELGKQALEAGNGVLAIERLERALVYPENFGEGKLAGAQENDILYYLGCAYEVLGRLEQATAYWQAASQGLEEPSGAMYYNDQPPEMIFYQGLAWWKLGVEKEAKRRFNKLIDYAETHLFDEVEFDYFAVSLPDFLVFEDDLNKRNVIHCRFMLGLGLLGLGRTEEAAVRFDEVLALEPSHPGALIHKRMCRR</sequence>
<dbReference type="Gene3D" id="2.70.98.10">
    <property type="match status" value="1"/>
</dbReference>
<proteinExistence type="predicted"/>
<dbReference type="InterPro" id="IPR011990">
    <property type="entry name" value="TPR-like_helical_dom_sf"/>
</dbReference>
<feature type="domain" description="DUF5107" evidence="4">
    <location>
        <begin position="49"/>
        <end position="353"/>
    </location>
</feature>
<comment type="caution">
    <text evidence="5">The sequence shown here is derived from an EMBL/GenBank/DDBJ whole genome shotgun (WGS) entry which is preliminary data.</text>
</comment>
<dbReference type="InterPro" id="IPR033396">
    <property type="entry name" value="DUF5107"/>
</dbReference>
<organism evidence="5 6">
    <name type="scientific">Paenibacillus rhizolycopersici</name>
    <dbReference type="NCBI Taxonomy" id="2780073"/>
    <lineage>
        <taxon>Bacteria</taxon>
        <taxon>Bacillati</taxon>
        <taxon>Bacillota</taxon>
        <taxon>Bacilli</taxon>
        <taxon>Bacillales</taxon>
        <taxon>Paenibacillaceae</taxon>
        <taxon>Paenibacillus</taxon>
    </lineage>
</organism>
<keyword evidence="1" id="KW-0677">Repeat</keyword>
<gene>
    <name evidence="5" type="ORF">IM700_003590</name>
</gene>
<evidence type="ECO:0000256" key="3">
    <source>
        <dbReference type="PROSITE-ProRule" id="PRU00339"/>
    </source>
</evidence>
<dbReference type="Gene3D" id="1.25.40.10">
    <property type="entry name" value="Tetratricopeptide repeat domain"/>
    <property type="match status" value="4"/>
</dbReference>
<dbReference type="EMBL" id="JADCNN020000002">
    <property type="protein sequence ID" value="MBM6994744.1"/>
    <property type="molecule type" value="Genomic_DNA"/>
</dbReference>
<dbReference type="RefSeq" id="WP_193416821.1">
    <property type="nucleotide sequence ID" value="NZ_JADCNN020000002.1"/>
</dbReference>
<keyword evidence="6" id="KW-1185">Reference proteome</keyword>
<feature type="repeat" description="TPR" evidence="3">
    <location>
        <begin position="1074"/>
        <end position="1107"/>
    </location>
</feature>
<protein>
    <submittedName>
        <fullName evidence="5">DUF5107 domain-containing protein</fullName>
    </submittedName>
</protein>
<evidence type="ECO:0000256" key="2">
    <source>
        <dbReference type="ARBA" id="ARBA00022803"/>
    </source>
</evidence>
<dbReference type="InterPro" id="IPR019734">
    <property type="entry name" value="TPR_rpt"/>
</dbReference>
<dbReference type="Pfam" id="PF17128">
    <property type="entry name" value="DUF5107"/>
    <property type="match status" value="1"/>
</dbReference>
<dbReference type="SUPFAM" id="SSF48452">
    <property type="entry name" value="TPR-like"/>
    <property type="match status" value="3"/>
</dbReference>
<dbReference type="InterPro" id="IPR051685">
    <property type="entry name" value="Ycf3/AcsC/BcsC/TPR_MFPF"/>
</dbReference>
<keyword evidence="2 3" id="KW-0802">TPR repeat</keyword>
<evidence type="ECO:0000259" key="4">
    <source>
        <dbReference type="Pfam" id="PF17128"/>
    </source>
</evidence>
<dbReference type="Proteomes" id="UP001516620">
    <property type="component" value="Unassembled WGS sequence"/>
</dbReference>
<dbReference type="PROSITE" id="PS50005">
    <property type="entry name" value="TPR"/>
    <property type="match status" value="1"/>
</dbReference>
<reference evidence="5 6" key="1">
    <citation type="submission" date="2021-01" db="EMBL/GenBank/DDBJ databases">
        <title>Paenibacillus sp.nov. isolated from the rhizosphere soil of tomato plant.</title>
        <authorList>
            <person name="Thin K.K."/>
            <person name="Zhang X."/>
            <person name="He S."/>
        </authorList>
    </citation>
    <scope>NUCLEOTIDE SEQUENCE [LARGE SCALE GENOMIC DNA]</scope>
    <source>
        <strain evidence="5 6">DXFW5</strain>
    </source>
</reference>
<evidence type="ECO:0000313" key="6">
    <source>
        <dbReference type="Proteomes" id="UP001516620"/>
    </source>
</evidence>
<accession>A0ABS2H5F9</accession>
<evidence type="ECO:0000256" key="1">
    <source>
        <dbReference type="ARBA" id="ARBA00022737"/>
    </source>
</evidence>
<dbReference type="Pfam" id="PF13432">
    <property type="entry name" value="TPR_16"/>
    <property type="match status" value="2"/>
</dbReference>
<dbReference type="PANTHER" id="PTHR44943:SF8">
    <property type="entry name" value="TPR REPEAT-CONTAINING PROTEIN MJ0263"/>
    <property type="match status" value="1"/>
</dbReference>
<evidence type="ECO:0000313" key="5">
    <source>
        <dbReference type="EMBL" id="MBM6994744.1"/>
    </source>
</evidence>